<dbReference type="InterPro" id="IPR025359">
    <property type="entry name" value="SduA_C"/>
</dbReference>
<dbReference type="Pfam" id="PF14082">
    <property type="entry name" value="SduA_C"/>
    <property type="match status" value="1"/>
</dbReference>
<proteinExistence type="predicted"/>
<name>A0ABD7GPW7_9ENTR</name>
<reference evidence="2 3" key="1">
    <citation type="submission" date="2018-07" db="EMBL/GenBank/DDBJ databases">
        <title>The use of a cohorting ward and systematic surveillance cultures for the control of a Klebsiella pneumoniae carbapenemase (KPC)-producing Enterobacteriaceae outbreak.</title>
        <authorList>
            <person name="Doi Y."/>
        </authorList>
    </citation>
    <scope>NUCLEOTIDE SEQUENCE [LARGE SCALE GENOMIC DNA]</scope>
    <source>
        <strain evidence="2 3">1-RC-17-04017</strain>
    </source>
</reference>
<evidence type="ECO:0000259" key="1">
    <source>
        <dbReference type="Pfam" id="PF14082"/>
    </source>
</evidence>
<accession>A0ABD7GPW7</accession>
<dbReference type="Proteomes" id="UP000255291">
    <property type="component" value="Unassembled WGS sequence"/>
</dbReference>
<organism evidence="2 3">
    <name type="scientific">Enterobacter roggenkampii</name>
    <dbReference type="NCBI Taxonomy" id="1812935"/>
    <lineage>
        <taxon>Bacteria</taxon>
        <taxon>Pseudomonadati</taxon>
        <taxon>Pseudomonadota</taxon>
        <taxon>Gammaproteobacteria</taxon>
        <taxon>Enterobacterales</taxon>
        <taxon>Enterobacteriaceae</taxon>
        <taxon>Enterobacter</taxon>
        <taxon>Enterobacter cloacae complex</taxon>
    </lineage>
</organism>
<evidence type="ECO:0000313" key="3">
    <source>
        <dbReference type="Proteomes" id="UP000255291"/>
    </source>
</evidence>
<gene>
    <name evidence="2" type="ORF">DXF87_24030</name>
</gene>
<protein>
    <submittedName>
        <fullName evidence="2">DUF4263 domain-containing protein</fullName>
    </submittedName>
</protein>
<feature type="domain" description="Shedu protein SduA C-terminal" evidence="1">
    <location>
        <begin position="34"/>
        <end position="205"/>
    </location>
</feature>
<sequence length="229" mass="26296">MKGFSKFKFDANELANESTALIDLLKIGEGISLKENEHLSPALKAAPNHVSIIASSFCGVNKPDLIASEYWILDKLRCDFAVCDSRRRKFCFIEIEDANPRSIFVERKPDQYNGLMGRAPYYDWSERFEHGASQIIDWIRVLHDAEKTDDFRAHFGPANRFEAEFILVIGRDEYLDSAQKERLTWRTKNLKAGDYKIRCITFDQVVEEGKYELETYTVAANVAASTHNQ</sequence>
<comment type="caution">
    <text evidence="2">The sequence shown here is derived from an EMBL/GenBank/DDBJ whole genome shotgun (WGS) entry which is preliminary data.</text>
</comment>
<dbReference type="AlphaFoldDB" id="A0ABD7GPW7"/>
<evidence type="ECO:0000313" key="2">
    <source>
        <dbReference type="EMBL" id="RDT56900.1"/>
    </source>
</evidence>
<dbReference type="EMBL" id="QRBW01000087">
    <property type="protein sequence ID" value="RDT56900.1"/>
    <property type="molecule type" value="Genomic_DNA"/>
</dbReference>
<dbReference type="RefSeq" id="WP_063618450.1">
    <property type="nucleotide sequence ID" value="NZ_FKBB01000022.1"/>
</dbReference>